<dbReference type="PROSITE" id="PS00375">
    <property type="entry name" value="UDPGT"/>
    <property type="match status" value="1"/>
</dbReference>
<gene>
    <name evidence="4" type="ORF">MTR67_031973</name>
</gene>
<sequence>MAIELGRSGVRFLWSIHRPVDAETTKLEEILPEEFLGRTKNRGIVYEWAPQVNILAHKATRAFISHCGWNSTIESLWHGVPIVTWPLYAEQRMNAFQLVRDLEVAVELALDYRMHDSDHHDIVKAEEIEKAIRCIMNNENSPRKRVKDMREISRKALMEGGSSFISLGRFVVTILDSCN</sequence>
<proteinExistence type="inferred from homology"/>
<evidence type="ECO:0000256" key="2">
    <source>
        <dbReference type="ARBA" id="ARBA00022679"/>
    </source>
</evidence>
<dbReference type="Pfam" id="PF00201">
    <property type="entry name" value="UDPGT"/>
    <property type="match status" value="1"/>
</dbReference>
<evidence type="ECO:0000313" key="4">
    <source>
        <dbReference type="EMBL" id="WMV38588.1"/>
    </source>
</evidence>
<dbReference type="Gene3D" id="3.40.50.2000">
    <property type="entry name" value="Glycogen Phosphorylase B"/>
    <property type="match status" value="1"/>
</dbReference>
<evidence type="ECO:0000256" key="1">
    <source>
        <dbReference type="ARBA" id="ARBA00009995"/>
    </source>
</evidence>
<dbReference type="GO" id="GO:0035251">
    <property type="term" value="F:UDP-glucosyltransferase activity"/>
    <property type="evidence" value="ECO:0007669"/>
    <property type="project" value="InterPro"/>
</dbReference>
<evidence type="ECO:0000256" key="3">
    <source>
        <dbReference type="RuleBase" id="RU003718"/>
    </source>
</evidence>
<dbReference type="AlphaFoldDB" id="A0AAF0U3G0"/>
<keyword evidence="2 3" id="KW-0808">Transferase</keyword>
<dbReference type="InterPro" id="IPR035595">
    <property type="entry name" value="UDP_glycos_trans_CS"/>
</dbReference>
<dbReference type="SUPFAM" id="SSF53756">
    <property type="entry name" value="UDP-Glycosyltransferase/glycogen phosphorylase"/>
    <property type="match status" value="1"/>
</dbReference>
<dbReference type="PANTHER" id="PTHR48048">
    <property type="entry name" value="GLYCOSYLTRANSFERASE"/>
    <property type="match status" value="1"/>
</dbReference>
<accession>A0AAF0U3G0</accession>
<comment type="similarity">
    <text evidence="1 3">Belongs to the UDP-glycosyltransferase family.</text>
</comment>
<evidence type="ECO:0000313" key="5">
    <source>
        <dbReference type="Proteomes" id="UP001234989"/>
    </source>
</evidence>
<dbReference type="EMBL" id="CP133618">
    <property type="protein sequence ID" value="WMV38588.1"/>
    <property type="molecule type" value="Genomic_DNA"/>
</dbReference>
<protein>
    <recommendedName>
        <fullName evidence="6">UDP-glycosyltransferases domain-containing protein</fullName>
    </recommendedName>
</protein>
<dbReference type="FunFam" id="3.40.50.2000:FF:000056">
    <property type="entry name" value="Glycosyltransferase"/>
    <property type="match status" value="1"/>
</dbReference>
<keyword evidence="3" id="KW-0328">Glycosyltransferase</keyword>
<evidence type="ECO:0008006" key="6">
    <source>
        <dbReference type="Google" id="ProtNLM"/>
    </source>
</evidence>
<dbReference type="Proteomes" id="UP001234989">
    <property type="component" value="Chromosome 7"/>
</dbReference>
<name>A0AAF0U3G0_SOLVR</name>
<reference evidence="4" key="1">
    <citation type="submission" date="2023-08" db="EMBL/GenBank/DDBJ databases">
        <title>A de novo genome assembly of Solanum verrucosum Schlechtendal, a Mexican diploid species geographically isolated from the other diploid A-genome species in potato relatives.</title>
        <authorList>
            <person name="Hosaka K."/>
        </authorList>
    </citation>
    <scope>NUCLEOTIDE SEQUENCE</scope>
    <source>
        <tissue evidence="4">Young leaves</tissue>
    </source>
</reference>
<dbReference type="PANTHER" id="PTHR48048:SF83">
    <property type="entry name" value="GLYCOSYLTRANSFERASE"/>
    <property type="match status" value="1"/>
</dbReference>
<organism evidence="4 5">
    <name type="scientific">Solanum verrucosum</name>
    <dbReference type="NCBI Taxonomy" id="315347"/>
    <lineage>
        <taxon>Eukaryota</taxon>
        <taxon>Viridiplantae</taxon>
        <taxon>Streptophyta</taxon>
        <taxon>Embryophyta</taxon>
        <taxon>Tracheophyta</taxon>
        <taxon>Spermatophyta</taxon>
        <taxon>Magnoliopsida</taxon>
        <taxon>eudicotyledons</taxon>
        <taxon>Gunneridae</taxon>
        <taxon>Pentapetalae</taxon>
        <taxon>asterids</taxon>
        <taxon>lamiids</taxon>
        <taxon>Solanales</taxon>
        <taxon>Solanaceae</taxon>
        <taxon>Solanoideae</taxon>
        <taxon>Solaneae</taxon>
        <taxon>Solanum</taxon>
    </lineage>
</organism>
<keyword evidence="5" id="KW-1185">Reference proteome</keyword>
<dbReference type="InterPro" id="IPR002213">
    <property type="entry name" value="UDP_glucos_trans"/>
</dbReference>
<dbReference type="InterPro" id="IPR050481">
    <property type="entry name" value="UDP-glycosyltransf_plant"/>
</dbReference>
<dbReference type="CDD" id="cd03784">
    <property type="entry name" value="GT1_Gtf-like"/>
    <property type="match status" value="1"/>
</dbReference>